<evidence type="ECO:0000313" key="1">
    <source>
        <dbReference type="EMBL" id="RDY59465.1"/>
    </source>
</evidence>
<proteinExistence type="predicted"/>
<keyword evidence="2" id="KW-1185">Reference proteome</keyword>
<sequence>MNKFCFILTVLFFLEGCGQSQHGDLDFLGKFPSRLKEVSGMETDGSTFWVIQDSGNKDKIFKVDKKAQVSNEYKIHHAKNEDWEDLTLDKKGNLYIGDFGNNNNARKNLVIYKIDSSQLHKKEPAAKKIKFKYPQQHKFPPKKDSLLFDTEAFFHWNDSLYLFTKNRTRPYSGRTLIYRVPDKKGEYDAEYLGSMVLCKNASLCSVTGADISSNGKTIALLTYGMVFLVTDFELSDFSKASAELVDLKTRTQTESICFLDDNTLLIADEENRGTGRNLYSYSLKKKSKTETKPKGKP</sequence>
<gene>
    <name evidence="1" type="ORF">DX873_08755</name>
</gene>
<evidence type="ECO:0008006" key="3">
    <source>
        <dbReference type="Google" id="ProtNLM"/>
    </source>
</evidence>
<dbReference type="AlphaFoldDB" id="A0A371JPK8"/>
<dbReference type="RefSeq" id="WP_116184080.1">
    <property type="nucleotide sequence ID" value="NZ_QTJX01000002.1"/>
</dbReference>
<name>A0A371JPK8_9FLAO</name>
<reference evidence="1 2" key="1">
    <citation type="submission" date="2018-08" db="EMBL/GenBank/DDBJ databases">
        <title>Muricauda nanhaiensis sp. nov., isolated from seawater of the South China Sea.</title>
        <authorList>
            <person name="Dang Y."/>
        </authorList>
    </citation>
    <scope>NUCLEOTIDE SEQUENCE [LARGE SCALE GENOMIC DNA]</scope>
    <source>
        <strain evidence="1 2">SM1704</strain>
    </source>
</reference>
<organism evidence="1 2">
    <name type="scientific">Flagellimonas nanhaiensis</name>
    <dbReference type="NCBI Taxonomy" id="2292706"/>
    <lineage>
        <taxon>Bacteria</taxon>
        <taxon>Pseudomonadati</taxon>
        <taxon>Bacteroidota</taxon>
        <taxon>Flavobacteriia</taxon>
        <taxon>Flavobacteriales</taxon>
        <taxon>Flavobacteriaceae</taxon>
        <taxon>Flagellimonas</taxon>
    </lineage>
</organism>
<comment type="caution">
    <text evidence="1">The sequence shown here is derived from an EMBL/GenBank/DDBJ whole genome shotgun (WGS) entry which is preliminary data.</text>
</comment>
<accession>A0A371JPK8</accession>
<dbReference type="OrthoDB" id="5599486at2"/>
<evidence type="ECO:0000313" key="2">
    <source>
        <dbReference type="Proteomes" id="UP000261828"/>
    </source>
</evidence>
<dbReference type="EMBL" id="QTJX01000002">
    <property type="protein sequence ID" value="RDY59465.1"/>
    <property type="molecule type" value="Genomic_DNA"/>
</dbReference>
<dbReference type="Proteomes" id="UP000261828">
    <property type="component" value="Unassembled WGS sequence"/>
</dbReference>
<dbReference type="SUPFAM" id="SSF101898">
    <property type="entry name" value="NHL repeat"/>
    <property type="match status" value="1"/>
</dbReference>
<protein>
    <recommendedName>
        <fullName evidence="3">SdiA-regulated family protein</fullName>
    </recommendedName>
</protein>